<dbReference type="SUPFAM" id="SSF52540">
    <property type="entry name" value="P-loop containing nucleoside triphosphate hydrolases"/>
    <property type="match status" value="1"/>
</dbReference>
<dbReference type="CDD" id="cd03235">
    <property type="entry name" value="ABC_Metallic_Cations"/>
    <property type="match status" value="1"/>
</dbReference>
<reference evidence="6 7" key="1">
    <citation type="submission" date="2021-02" db="EMBL/GenBank/DDBJ databases">
        <title>Sulfurospirillum tamanensis sp. nov.</title>
        <authorList>
            <person name="Frolova A."/>
            <person name="Merkel A."/>
            <person name="Slobodkin A."/>
        </authorList>
    </citation>
    <scope>NUCLEOTIDE SEQUENCE [LARGE SCALE GENOMIC DNA]</scope>
    <source>
        <strain evidence="6 7">T05b</strain>
    </source>
</reference>
<reference evidence="6 7" key="3">
    <citation type="submission" date="2021-02" db="EMBL/GenBank/DDBJ databases">
        <authorList>
            <person name="Merkel A.Y."/>
        </authorList>
    </citation>
    <scope>NUCLEOTIDE SEQUENCE [LARGE SCALE GENOMIC DNA]</scope>
    <source>
        <strain evidence="6 7">T05b</strain>
    </source>
</reference>
<evidence type="ECO:0000313" key="7">
    <source>
        <dbReference type="Proteomes" id="UP000703590"/>
    </source>
</evidence>
<dbReference type="InterPro" id="IPR003439">
    <property type="entry name" value="ABC_transporter-like_ATP-bd"/>
</dbReference>
<keyword evidence="2" id="KW-0813">Transport</keyword>
<evidence type="ECO:0000256" key="1">
    <source>
        <dbReference type="ARBA" id="ARBA00005417"/>
    </source>
</evidence>
<reference evidence="7" key="2">
    <citation type="submission" date="2021-02" db="EMBL/GenBank/DDBJ databases">
        <title>Sulfurospirillum tamanensis sp. nov.</title>
        <authorList>
            <person name="Merkel A.Y."/>
        </authorList>
    </citation>
    <scope>NUCLEOTIDE SEQUENCE [LARGE SCALE GENOMIC DNA]</scope>
    <source>
        <strain evidence="7">T05b</strain>
    </source>
</reference>
<sequence>MNALHVTDLSFAYGTQSVLEHVSLTYTCKDLLAIIGPNGGGKSTLLKLILGLIEPQSGTLQVFGKSPKDATSDLAYVPQNTNTNLHFPITAFEVVLMGCLKPRSFGFFSKADKDKAADALARVGMSAFSNAKIGELSGGQRQRVFIARALCAQAKLLLLDEPTASVDTEGQRHIFELLQTINNTMGVIVVSHDINVVLGYATKIAHINRQLYMHDAPSQATKEAILSTLHNAQGHLCPVELISAHTCTHPDHKAPHA</sequence>
<evidence type="ECO:0000256" key="3">
    <source>
        <dbReference type="ARBA" id="ARBA00022741"/>
    </source>
</evidence>
<evidence type="ECO:0000256" key="4">
    <source>
        <dbReference type="ARBA" id="ARBA00022840"/>
    </source>
</evidence>
<evidence type="ECO:0000259" key="5">
    <source>
        <dbReference type="PROSITE" id="PS50893"/>
    </source>
</evidence>
<comment type="similarity">
    <text evidence="1">Belongs to the ABC transporter superfamily.</text>
</comment>
<name>A0ABS2WT98_9BACT</name>
<dbReference type="InterPro" id="IPR027417">
    <property type="entry name" value="P-loop_NTPase"/>
</dbReference>
<dbReference type="InterPro" id="IPR050153">
    <property type="entry name" value="Metal_Ion_Import_ABC"/>
</dbReference>
<dbReference type="InterPro" id="IPR017871">
    <property type="entry name" value="ABC_transporter-like_CS"/>
</dbReference>
<keyword evidence="7" id="KW-1185">Reference proteome</keyword>
<evidence type="ECO:0000313" key="6">
    <source>
        <dbReference type="EMBL" id="MBN2964878.1"/>
    </source>
</evidence>
<dbReference type="GO" id="GO:0005524">
    <property type="term" value="F:ATP binding"/>
    <property type="evidence" value="ECO:0007669"/>
    <property type="project" value="UniProtKB-KW"/>
</dbReference>
<evidence type="ECO:0000256" key="2">
    <source>
        <dbReference type="ARBA" id="ARBA00022448"/>
    </source>
</evidence>
<dbReference type="Pfam" id="PF00005">
    <property type="entry name" value="ABC_tran"/>
    <property type="match status" value="1"/>
</dbReference>
<dbReference type="PANTHER" id="PTHR42734:SF17">
    <property type="entry name" value="METAL TRANSPORT SYSTEM ATP-BINDING PROTEIN TM_0124-RELATED"/>
    <property type="match status" value="1"/>
</dbReference>
<organism evidence="6 7">
    <name type="scientific">Sulfurospirillum tamanense</name>
    <dbReference type="NCBI Taxonomy" id="2813362"/>
    <lineage>
        <taxon>Bacteria</taxon>
        <taxon>Pseudomonadati</taxon>
        <taxon>Campylobacterota</taxon>
        <taxon>Epsilonproteobacteria</taxon>
        <taxon>Campylobacterales</taxon>
        <taxon>Sulfurospirillaceae</taxon>
        <taxon>Sulfurospirillum</taxon>
    </lineage>
</organism>
<dbReference type="Proteomes" id="UP000703590">
    <property type="component" value="Unassembled WGS sequence"/>
</dbReference>
<dbReference type="RefSeq" id="WP_205459428.1">
    <property type="nucleotide sequence ID" value="NZ_JAFHKK010000019.1"/>
</dbReference>
<protein>
    <submittedName>
        <fullName evidence="6">ABC transporter ATP-binding protein</fullName>
    </submittedName>
</protein>
<comment type="caution">
    <text evidence="6">The sequence shown here is derived from an EMBL/GenBank/DDBJ whole genome shotgun (WGS) entry which is preliminary data.</text>
</comment>
<dbReference type="PROSITE" id="PS00211">
    <property type="entry name" value="ABC_TRANSPORTER_1"/>
    <property type="match status" value="1"/>
</dbReference>
<keyword evidence="3" id="KW-0547">Nucleotide-binding</keyword>
<dbReference type="EMBL" id="JAFHKK010000019">
    <property type="protein sequence ID" value="MBN2964878.1"/>
    <property type="molecule type" value="Genomic_DNA"/>
</dbReference>
<dbReference type="PANTHER" id="PTHR42734">
    <property type="entry name" value="METAL TRANSPORT SYSTEM ATP-BINDING PROTEIN TM_0124-RELATED"/>
    <property type="match status" value="1"/>
</dbReference>
<proteinExistence type="inferred from homology"/>
<dbReference type="Gene3D" id="3.40.50.300">
    <property type="entry name" value="P-loop containing nucleotide triphosphate hydrolases"/>
    <property type="match status" value="1"/>
</dbReference>
<dbReference type="PROSITE" id="PS50893">
    <property type="entry name" value="ABC_TRANSPORTER_2"/>
    <property type="match status" value="1"/>
</dbReference>
<dbReference type="SMART" id="SM00382">
    <property type="entry name" value="AAA"/>
    <property type="match status" value="1"/>
</dbReference>
<gene>
    <name evidence="6" type="ORF">JWV37_08795</name>
</gene>
<feature type="domain" description="ABC transporter" evidence="5">
    <location>
        <begin position="4"/>
        <end position="234"/>
    </location>
</feature>
<dbReference type="InterPro" id="IPR003593">
    <property type="entry name" value="AAA+_ATPase"/>
</dbReference>
<keyword evidence="4 6" id="KW-0067">ATP-binding</keyword>
<accession>A0ABS2WT98</accession>